<reference evidence="2" key="5">
    <citation type="submission" date="2024-05" db="EMBL/GenBank/DDBJ databases">
        <authorList>
            <person name="Sun Q."/>
            <person name="Sedlacek I."/>
        </authorList>
    </citation>
    <scope>NUCLEOTIDE SEQUENCE</scope>
    <source>
        <strain evidence="2">CCM 8778</strain>
    </source>
</reference>
<evidence type="ECO:0000313" key="3">
    <source>
        <dbReference type="EMBL" id="PKF70588.1"/>
    </source>
</evidence>
<accession>A0A2I0CN65</accession>
<evidence type="ECO:0000256" key="1">
    <source>
        <dbReference type="SAM" id="SignalP"/>
    </source>
</evidence>
<feature type="chain" id="PRO_5014158385" evidence="1">
    <location>
        <begin position="21"/>
        <end position="117"/>
    </location>
</feature>
<dbReference type="EMBL" id="PIYS01000023">
    <property type="protein sequence ID" value="PKF70588.1"/>
    <property type="molecule type" value="Genomic_DNA"/>
</dbReference>
<keyword evidence="1" id="KW-0732">Signal</keyword>
<reference evidence="3" key="2">
    <citation type="submission" date="2017-12" db="EMBL/GenBank/DDBJ databases">
        <authorList>
            <person name="Hurst M.R.H."/>
        </authorList>
    </citation>
    <scope>NUCLEOTIDE SEQUENCE [LARGE SCALE GENOMIC DNA]</scope>
    <source>
        <strain evidence="3">ZYSR67-Z</strain>
    </source>
</reference>
<proteinExistence type="predicted"/>
<keyword evidence="5" id="KW-1185">Reference proteome</keyword>
<dbReference type="EMBL" id="BMDE01000009">
    <property type="protein sequence ID" value="GGH96153.1"/>
    <property type="molecule type" value="Genomic_DNA"/>
</dbReference>
<dbReference type="AlphaFoldDB" id="A0A2I0CN65"/>
<gene>
    <name evidence="3" type="ORF">CW360_12320</name>
    <name evidence="2" type="ORF">GCM10007363_27070</name>
</gene>
<name>A0A2I0CN65_9PSED</name>
<reference evidence="2" key="1">
    <citation type="journal article" date="2014" name="Int. J. Syst. Evol. Microbiol.">
        <title>Complete genome of a new Firmicutes species belonging to the dominant human colonic microbiota ('Ruminococcus bicirculans') reveals two chromosomes and a selective capacity to utilize plant glucans.</title>
        <authorList>
            <consortium name="NISC Comparative Sequencing Program"/>
            <person name="Wegmann U."/>
            <person name="Louis P."/>
            <person name="Goesmann A."/>
            <person name="Henrissat B."/>
            <person name="Duncan S.H."/>
            <person name="Flint H.J."/>
        </authorList>
    </citation>
    <scope>NUCLEOTIDE SEQUENCE</scope>
    <source>
        <strain evidence="2">CCM 8778</strain>
    </source>
</reference>
<reference evidence="5" key="4">
    <citation type="journal article" date="2019" name="Int. J. Syst. Evol. Microbiol.">
        <title>The Global Catalogue of Microorganisms (GCM) 10K type strain sequencing project: providing services to taxonomists for standard genome sequencing and annotation.</title>
        <authorList>
            <consortium name="The Broad Institute Genomics Platform"/>
            <consortium name="The Broad Institute Genome Sequencing Center for Infectious Disease"/>
            <person name="Wu L."/>
            <person name="Ma J."/>
        </authorList>
    </citation>
    <scope>NUCLEOTIDE SEQUENCE [LARGE SCALE GENOMIC DNA]</scope>
    <source>
        <strain evidence="5">CCM 8778</strain>
    </source>
</reference>
<dbReference type="RefSeq" id="WP_093986077.1">
    <property type="nucleotide sequence ID" value="NZ_BMDE01000009.1"/>
</dbReference>
<comment type="caution">
    <text evidence="3">The sequence shown here is derived from an EMBL/GenBank/DDBJ whole genome shotgun (WGS) entry which is preliminary data.</text>
</comment>
<dbReference type="Proteomes" id="UP000655550">
    <property type="component" value="Unassembled WGS sequence"/>
</dbReference>
<sequence>MRVWLLWGLLLGSAEVLAQACVVESQGAGVQVKVCQQNRSIPATMFREGFCAPQLKGQQVTVSFVEQCPIGAFGICRDAQVAGTLYRQDVHYYGVASDARLLKPACERQYRGVWTAY</sequence>
<dbReference type="Proteomes" id="UP000242861">
    <property type="component" value="Unassembled WGS sequence"/>
</dbReference>
<evidence type="ECO:0000313" key="5">
    <source>
        <dbReference type="Proteomes" id="UP000655550"/>
    </source>
</evidence>
<organism evidence="3 4">
    <name type="scientific">Pseudomonas fluvialis</name>
    <dbReference type="NCBI Taxonomy" id="1793966"/>
    <lineage>
        <taxon>Bacteria</taxon>
        <taxon>Pseudomonadati</taxon>
        <taxon>Pseudomonadota</taxon>
        <taxon>Gammaproteobacteria</taxon>
        <taxon>Pseudomonadales</taxon>
        <taxon>Pseudomonadaceae</taxon>
        <taxon>Pseudomonas</taxon>
    </lineage>
</organism>
<evidence type="ECO:0000313" key="4">
    <source>
        <dbReference type="Proteomes" id="UP000242861"/>
    </source>
</evidence>
<evidence type="ECO:0000313" key="2">
    <source>
        <dbReference type="EMBL" id="GGH96153.1"/>
    </source>
</evidence>
<feature type="signal peptide" evidence="1">
    <location>
        <begin position="1"/>
        <end position="20"/>
    </location>
</feature>
<reference evidence="4" key="3">
    <citation type="submission" date="2017-12" db="EMBL/GenBank/DDBJ databases">
        <authorList>
            <person name="Yu X.-Y."/>
        </authorList>
    </citation>
    <scope>NUCLEOTIDE SEQUENCE [LARGE SCALE GENOMIC DNA]</scope>
    <source>
        <strain evidence="4">ZYSR67-Z</strain>
    </source>
</reference>
<keyword evidence="3" id="KW-0830">Ubiquinone</keyword>
<protein>
    <submittedName>
        <fullName evidence="3">NADH:ubiquinone oxidoreductase</fullName>
    </submittedName>
</protein>